<dbReference type="PANTHER" id="PTHR30307">
    <property type="entry name" value="S-ADENOSYLMETHIONINE:TRNA RIBOSYLTRANSFERASE-ISOMERASE"/>
    <property type="match status" value="1"/>
</dbReference>
<comment type="function">
    <text evidence="5">Transfers and isomerizes the ribose moiety from AdoMet to the 7-aminomethyl group of 7-deazaguanine (preQ1-tRNA) to give epoxyqueuosine (oQ-tRNA).</text>
</comment>
<dbReference type="Gene3D" id="2.40.10.240">
    <property type="entry name" value="QueA-like"/>
    <property type="match status" value="1"/>
</dbReference>
<organism evidence="6 7">
    <name type="scientific">Oligosphaera ethanolica</name>
    <dbReference type="NCBI Taxonomy" id="760260"/>
    <lineage>
        <taxon>Bacteria</taxon>
        <taxon>Pseudomonadati</taxon>
        <taxon>Lentisphaerota</taxon>
        <taxon>Oligosphaeria</taxon>
        <taxon>Oligosphaerales</taxon>
        <taxon>Oligosphaeraceae</taxon>
        <taxon>Oligosphaera</taxon>
    </lineage>
</organism>
<keyword evidence="1 5" id="KW-0963">Cytoplasm</keyword>
<dbReference type="InterPro" id="IPR003699">
    <property type="entry name" value="QueA"/>
</dbReference>
<dbReference type="InterPro" id="IPR036100">
    <property type="entry name" value="QueA_sf"/>
</dbReference>
<comment type="pathway">
    <text evidence="5">tRNA modification; tRNA-queuosine biosynthesis.</text>
</comment>
<dbReference type="HAMAP" id="MF_00113">
    <property type="entry name" value="QueA"/>
    <property type="match status" value="1"/>
</dbReference>
<dbReference type="InterPro" id="IPR042118">
    <property type="entry name" value="QueA_dom1"/>
</dbReference>
<keyword evidence="2 5" id="KW-0808">Transferase</keyword>
<dbReference type="NCBIfam" id="NF001140">
    <property type="entry name" value="PRK00147.1"/>
    <property type="match status" value="1"/>
</dbReference>
<keyword evidence="7" id="KW-1185">Reference proteome</keyword>
<dbReference type="Proteomes" id="UP001238163">
    <property type="component" value="Unassembled WGS sequence"/>
</dbReference>
<keyword evidence="4 5" id="KW-0671">Queuosine biosynthesis</keyword>
<keyword evidence="3 5" id="KW-0949">S-adenosyl-L-methionine</keyword>
<dbReference type="InterPro" id="IPR042119">
    <property type="entry name" value="QueA_dom2"/>
</dbReference>
<dbReference type="EMBL" id="JAUSVL010000001">
    <property type="protein sequence ID" value="MDQ0290288.1"/>
    <property type="molecule type" value="Genomic_DNA"/>
</dbReference>
<evidence type="ECO:0000313" key="6">
    <source>
        <dbReference type="EMBL" id="MDQ0290288.1"/>
    </source>
</evidence>
<evidence type="ECO:0000256" key="1">
    <source>
        <dbReference type="ARBA" id="ARBA00022490"/>
    </source>
</evidence>
<dbReference type="GO" id="GO:0008616">
    <property type="term" value="P:tRNA queuosine(34) biosynthetic process"/>
    <property type="evidence" value="ECO:0007669"/>
    <property type="project" value="UniProtKB-UniRule"/>
</dbReference>
<dbReference type="GO" id="GO:0051075">
    <property type="term" value="F:S-adenosylmethionine:tRNA ribosyltransferase-isomerase activity"/>
    <property type="evidence" value="ECO:0007669"/>
    <property type="project" value="UniProtKB-EC"/>
</dbReference>
<evidence type="ECO:0000313" key="7">
    <source>
        <dbReference type="Proteomes" id="UP001238163"/>
    </source>
</evidence>
<comment type="caution">
    <text evidence="6">The sequence shown here is derived from an EMBL/GenBank/DDBJ whole genome shotgun (WGS) entry which is preliminary data.</text>
</comment>
<dbReference type="FunFam" id="2.40.10.240:FF:000002">
    <property type="entry name" value="S-adenosylmethionine:tRNA ribosyltransferase-isomerase"/>
    <property type="match status" value="1"/>
</dbReference>
<dbReference type="SUPFAM" id="SSF111337">
    <property type="entry name" value="QueA-like"/>
    <property type="match status" value="1"/>
</dbReference>
<accession>A0AAE3VHA7</accession>
<protein>
    <recommendedName>
        <fullName evidence="5">S-adenosylmethionine:tRNA ribosyltransferase-isomerase</fullName>
        <ecNumber evidence="5">2.4.99.17</ecNumber>
    </recommendedName>
    <alternativeName>
        <fullName evidence="5">Queuosine biosynthesis protein QueA</fullName>
    </alternativeName>
</protein>
<comment type="subcellular location">
    <subcellularLocation>
        <location evidence="5">Cytoplasm</location>
    </subcellularLocation>
</comment>
<reference evidence="6" key="1">
    <citation type="submission" date="2023-07" db="EMBL/GenBank/DDBJ databases">
        <title>Genomic Encyclopedia of Type Strains, Phase IV (KMG-IV): sequencing the most valuable type-strain genomes for metagenomic binning, comparative biology and taxonomic classification.</title>
        <authorList>
            <person name="Goeker M."/>
        </authorList>
    </citation>
    <scope>NUCLEOTIDE SEQUENCE</scope>
    <source>
        <strain evidence="6">DSM 24202</strain>
    </source>
</reference>
<comment type="catalytic activity">
    <reaction evidence="5">
        <text>7-aminomethyl-7-carbaguanosine(34) in tRNA + S-adenosyl-L-methionine = epoxyqueuosine(34) in tRNA + adenine + L-methionine + 2 H(+)</text>
        <dbReference type="Rhea" id="RHEA:32155"/>
        <dbReference type="Rhea" id="RHEA-COMP:10342"/>
        <dbReference type="Rhea" id="RHEA-COMP:18582"/>
        <dbReference type="ChEBI" id="CHEBI:15378"/>
        <dbReference type="ChEBI" id="CHEBI:16708"/>
        <dbReference type="ChEBI" id="CHEBI:57844"/>
        <dbReference type="ChEBI" id="CHEBI:59789"/>
        <dbReference type="ChEBI" id="CHEBI:82833"/>
        <dbReference type="ChEBI" id="CHEBI:194443"/>
        <dbReference type="EC" id="2.4.99.17"/>
    </reaction>
</comment>
<evidence type="ECO:0000256" key="2">
    <source>
        <dbReference type="ARBA" id="ARBA00022679"/>
    </source>
</evidence>
<dbReference type="Gene3D" id="3.40.1780.10">
    <property type="entry name" value="QueA-like"/>
    <property type="match status" value="1"/>
</dbReference>
<dbReference type="GO" id="GO:0005737">
    <property type="term" value="C:cytoplasm"/>
    <property type="evidence" value="ECO:0007669"/>
    <property type="project" value="UniProtKB-SubCell"/>
</dbReference>
<comment type="similarity">
    <text evidence="5">Belongs to the QueA family.</text>
</comment>
<evidence type="ECO:0000256" key="4">
    <source>
        <dbReference type="ARBA" id="ARBA00022785"/>
    </source>
</evidence>
<proteinExistence type="inferred from homology"/>
<evidence type="ECO:0000256" key="3">
    <source>
        <dbReference type="ARBA" id="ARBA00022691"/>
    </source>
</evidence>
<sequence length="345" mass="38881">MNVSDFDYHLPPELIAQHPAQRREDSRMLVIDRCSGAHQARHFTDFASYLQAGDCLVLNDTRVIPARLWGHRMPTGGRVQAFLLEQLGNARWQCLLRPGRRLPPGSRVELEHKESGGFIVEEKNDDGTFCVRFDHDDVLAILDKDGKTPLPPYIDREPSDEDKIRYQTVYAQQPGAVAAPTAGLHFTPEILNGLQEKGVRIARLTLHVGAGTFKPVAVERIEDHVMHEETYVLSPECADTINRAHDEGNRVFCVGTTTVRVLETCADPTTRRVKPGSGRTDIFLYPPRIPVIPDGLLTNFHLPQSTLLMLVCTFCDHQHVMAAYDFAVKEHFRFYSYGDCMLLVP</sequence>
<keyword evidence="6" id="KW-0328">Glycosyltransferase</keyword>
<comment type="subunit">
    <text evidence="5">Monomer.</text>
</comment>
<dbReference type="Pfam" id="PF02547">
    <property type="entry name" value="Queuosine_synth"/>
    <property type="match status" value="1"/>
</dbReference>
<dbReference type="EC" id="2.4.99.17" evidence="5"/>
<name>A0AAE3VHA7_9BACT</name>
<evidence type="ECO:0000256" key="5">
    <source>
        <dbReference type="HAMAP-Rule" id="MF_00113"/>
    </source>
</evidence>
<dbReference type="AlphaFoldDB" id="A0AAE3VHA7"/>
<gene>
    <name evidence="5" type="primary">queA</name>
    <name evidence="6" type="ORF">J3R75_002395</name>
</gene>
<dbReference type="RefSeq" id="WP_307261727.1">
    <property type="nucleotide sequence ID" value="NZ_JAUSVL010000001.1"/>
</dbReference>
<dbReference type="NCBIfam" id="TIGR00113">
    <property type="entry name" value="queA"/>
    <property type="match status" value="1"/>
</dbReference>
<dbReference type="PANTHER" id="PTHR30307:SF0">
    <property type="entry name" value="S-ADENOSYLMETHIONINE:TRNA RIBOSYLTRANSFERASE-ISOMERASE"/>
    <property type="match status" value="1"/>
</dbReference>